<dbReference type="PANTHER" id="PTHR47718">
    <property type="entry name" value="OS01G0519700 PROTEIN"/>
    <property type="match status" value="1"/>
</dbReference>
<protein>
    <recommendedName>
        <fullName evidence="3">SWIM-type domain-containing protein</fullName>
    </recommendedName>
</protein>
<reference evidence="4 5" key="1">
    <citation type="submission" date="2019-01" db="EMBL/GenBank/DDBJ databases">
        <title>Sequencing of cultivated peanut Arachis hypogaea provides insights into genome evolution and oil improvement.</title>
        <authorList>
            <person name="Chen X."/>
        </authorList>
    </citation>
    <scope>NUCLEOTIDE SEQUENCE [LARGE SCALE GENOMIC DNA]</scope>
    <source>
        <strain evidence="5">cv. Fuhuasheng</strain>
        <tissue evidence="4">Leaves</tissue>
    </source>
</reference>
<organism evidence="4 5">
    <name type="scientific">Arachis hypogaea</name>
    <name type="common">Peanut</name>
    <dbReference type="NCBI Taxonomy" id="3818"/>
    <lineage>
        <taxon>Eukaryota</taxon>
        <taxon>Viridiplantae</taxon>
        <taxon>Streptophyta</taxon>
        <taxon>Embryophyta</taxon>
        <taxon>Tracheophyta</taxon>
        <taxon>Spermatophyta</taxon>
        <taxon>Magnoliopsida</taxon>
        <taxon>eudicotyledons</taxon>
        <taxon>Gunneridae</taxon>
        <taxon>Pentapetalae</taxon>
        <taxon>rosids</taxon>
        <taxon>fabids</taxon>
        <taxon>Fabales</taxon>
        <taxon>Fabaceae</taxon>
        <taxon>Papilionoideae</taxon>
        <taxon>50 kb inversion clade</taxon>
        <taxon>dalbergioids sensu lato</taxon>
        <taxon>Dalbergieae</taxon>
        <taxon>Pterocarpus clade</taxon>
        <taxon>Arachis</taxon>
    </lineage>
</organism>
<dbReference type="PROSITE" id="PS50966">
    <property type="entry name" value="ZF_SWIM"/>
    <property type="match status" value="1"/>
</dbReference>
<gene>
    <name evidence="4" type="ORF">Ahy_B09g100243</name>
</gene>
<feature type="compositionally biased region" description="Polar residues" evidence="2">
    <location>
        <begin position="702"/>
        <end position="711"/>
    </location>
</feature>
<dbReference type="PANTHER" id="PTHR47718:SF13">
    <property type="entry name" value="OS09G0290500 PROTEIN"/>
    <property type="match status" value="1"/>
</dbReference>
<dbReference type="InterPro" id="IPR007527">
    <property type="entry name" value="Znf_SWIM"/>
</dbReference>
<dbReference type="Pfam" id="PF10551">
    <property type="entry name" value="MULE"/>
    <property type="match status" value="1"/>
</dbReference>
<feature type="compositionally biased region" description="Basic and acidic residues" evidence="2">
    <location>
        <begin position="35"/>
        <end position="57"/>
    </location>
</feature>
<feature type="domain" description="SWIM-type" evidence="3">
    <location>
        <begin position="578"/>
        <end position="614"/>
    </location>
</feature>
<keyword evidence="5" id="KW-1185">Reference proteome</keyword>
<dbReference type="InterPro" id="IPR004330">
    <property type="entry name" value="FAR1_DNA_bnd_dom"/>
</dbReference>
<dbReference type="InterPro" id="IPR018289">
    <property type="entry name" value="MULE_transposase_dom"/>
</dbReference>
<dbReference type="STRING" id="3818.A0A444XWA0"/>
<keyword evidence="1" id="KW-0862">Zinc</keyword>
<feature type="region of interest" description="Disordered" evidence="2">
    <location>
        <begin position="33"/>
        <end position="61"/>
    </location>
</feature>
<dbReference type="Proteomes" id="UP000289738">
    <property type="component" value="Chromosome B09"/>
</dbReference>
<dbReference type="Pfam" id="PF03101">
    <property type="entry name" value="FAR1"/>
    <property type="match status" value="1"/>
</dbReference>
<name>A0A444XWA0_ARAHY</name>
<comment type="caution">
    <text evidence="4">The sequence shown here is derived from an EMBL/GenBank/DDBJ whole genome shotgun (WGS) entry which is preliminary data.</text>
</comment>
<evidence type="ECO:0000256" key="2">
    <source>
        <dbReference type="SAM" id="MobiDB-lite"/>
    </source>
</evidence>
<keyword evidence="1" id="KW-0479">Metal-binding</keyword>
<dbReference type="GO" id="GO:0008270">
    <property type="term" value="F:zinc ion binding"/>
    <property type="evidence" value="ECO:0007669"/>
    <property type="project" value="UniProtKB-KW"/>
</dbReference>
<keyword evidence="1" id="KW-0863">Zinc-finger</keyword>
<feature type="region of interest" description="Disordered" evidence="2">
    <location>
        <begin position="702"/>
        <end position="755"/>
    </location>
</feature>
<evidence type="ECO:0000259" key="3">
    <source>
        <dbReference type="PROSITE" id="PS50966"/>
    </source>
</evidence>
<dbReference type="EMBL" id="SDMP01000019">
    <property type="protein sequence ID" value="RYQ94041.1"/>
    <property type="molecule type" value="Genomic_DNA"/>
</dbReference>
<evidence type="ECO:0000313" key="4">
    <source>
        <dbReference type="EMBL" id="RYQ94041.1"/>
    </source>
</evidence>
<accession>A0A444XWA0</accession>
<evidence type="ECO:0000256" key="1">
    <source>
        <dbReference type="PROSITE-ProRule" id="PRU00325"/>
    </source>
</evidence>
<proteinExistence type="predicted"/>
<sequence>MDTPIFEEALSGSAYDVRENSIFTDVNVPCLSEDDTPHVDQGKESEDAIQKKDDATVPDHTGIPMEEIPYVGLRFNSLQRAQEFYSNYAKKVGFVTRIRNTNFDKTRKEIKVPINQSIHCSREGYRESRVKAAMRVKRITTAGCKARMYVMLDRHNDNWLVTKLELKHTHACSAEQAVHYSEYRELTMHAMCVIQNNDEAGIRPNKTYLALANEVGGSSKLGYSEKDVRNYITRNLRCADVNEDVKEMIRYFMRMRDINPNFFYAVDVDETNKFKSAIWVDARCRASYEYFGDVVSFDTTYRRNKHGLPFASFVGVNHHGKSTLLGCALLGNEEIPSFEWVFKNWLNCMGNPPQAIITDQCKSIFGAIKNVFPNTRHRWCIWHIMKKIPHKLGGYAKYRKIDDKMHGTVWNTRSEASFEKDWCAFVNEFNLQKNKWLSGLYEDRRMWVPIYFQGEFWAGMRSTQRSESMHAFFGGYLHCKSGLVQFVHEYDNVLGNKEQKELEDDAADSKGVVSCSSSSTIERQFQREYTTSKFREVQHEFSKRGDCIVRGVTQEGDLFRVTVNEQYLLYGEPRSWKYSVEFDPKTHKIRCECNMFGSRCIICCHCLAVLFYYGVDTVPSCYVIHRWSKNVQRKHTFIKSSHDEKRSDESHNLFRRLCSHFYNVAQDFLTCEEEAAMLHSGLDQLRSKLLDCRVNLLSGRVPSSQNSTVTQGGPHLGESDIQGPSKVSTKGRPRMKRLGSELDASIKNSMRRKKKNLPLDVHEALNQDVAGCSARRANESQEHGGFLSLLNSFRPT</sequence>
<evidence type="ECO:0000313" key="5">
    <source>
        <dbReference type="Proteomes" id="UP000289738"/>
    </source>
</evidence>
<dbReference type="AlphaFoldDB" id="A0A444XWA0"/>